<sequence length="697" mass="77748">MKVHIIGIAGKATSALAHMLIKKGWQVSGSDANVYPPASTFLESIGVAIKTPYGADNLTVDTDLVVVGGNALLVDPHNVEYEKAILLGKRVVNYPEVLSDYVVKKNSIVVAGNFGKGTVSGALTFVFSKLGLNPSFMVGGQMVDLPESLVSADGDWSIIEGDEYPVPPMGDQVPTSKFFYYKPRYVILTSAEWDHYDQFPTEDMYVKNYIEFIKLLPKDGLLVVNRDGKNIDKIIPFAPCRVVTYSRAGETDYRTKKLSWNGNVIGSFNNDNLTAAYALCAEFGFDHVKVRQALDAYRGLKQRMEIVYEHHKTIVVRDLAHSPVKAQAAISAVLETWPDRNILVVFDMFSSSLKNSSVLAEFDHRFDGASTVYVPKVSITKTDETRITGKDIVTAISRTFHNVLYAPKQELLLDDLVSRCDSCVYLLLSSGGMNGLSEKLIQRLIIDRAEQKMLHVLTEYTNFLVGEKRIKIPYVINRKRFNLMRTAGKGTPQMIRTELNRIAKTYQFDLDSHSESEIFAFMNENEIGVECSGFAYHLLHAYVVEILNKPLSSILAKPKGIINALVWVLFKQGIVRHVNADMLTSEKNTIKVAHLSDVRVGDLIRLSVKTPGDHVLLVVDVTKKLGVIESITYAHSSYQRTVSQGPHTAHIRVIDSAKGLHDQDWQEKTPAGVSYSIHFHPERGDGIRRLRALTIEN</sequence>
<evidence type="ECO:0000259" key="9">
    <source>
        <dbReference type="Pfam" id="PF01225"/>
    </source>
</evidence>
<dbReference type="Gene3D" id="3.90.190.20">
    <property type="entry name" value="Mur ligase, C-terminal domain"/>
    <property type="match status" value="1"/>
</dbReference>
<dbReference type="InterPro" id="IPR000713">
    <property type="entry name" value="Mur_ligase_N"/>
</dbReference>
<dbReference type="AlphaFoldDB" id="A0A2M7THZ7"/>
<dbReference type="SUPFAM" id="SSF53244">
    <property type="entry name" value="MurD-like peptide ligases, peptide-binding domain"/>
    <property type="match status" value="1"/>
</dbReference>
<proteinExistence type="predicted"/>
<dbReference type="GO" id="GO:0008360">
    <property type="term" value="P:regulation of cell shape"/>
    <property type="evidence" value="ECO:0007669"/>
    <property type="project" value="UniProtKB-KW"/>
</dbReference>
<keyword evidence="6" id="KW-0573">Peptidoglycan synthesis</keyword>
<dbReference type="Gene3D" id="3.40.50.720">
    <property type="entry name" value="NAD(P)-binding Rossmann-like Domain"/>
    <property type="match status" value="1"/>
</dbReference>
<keyword evidence="3" id="KW-0547">Nucleotide-binding</keyword>
<keyword evidence="4" id="KW-0067">ATP-binding</keyword>
<organism evidence="12 13">
    <name type="scientific">candidate division WWE3 bacterium CG_4_10_14_0_2_um_filter_41_14</name>
    <dbReference type="NCBI Taxonomy" id="1975072"/>
    <lineage>
        <taxon>Bacteria</taxon>
        <taxon>Katanobacteria</taxon>
    </lineage>
</organism>
<dbReference type="GO" id="GO:0016881">
    <property type="term" value="F:acid-amino acid ligase activity"/>
    <property type="evidence" value="ECO:0007669"/>
    <property type="project" value="InterPro"/>
</dbReference>
<evidence type="ECO:0000313" key="12">
    <source>
        <dbReference type="EMBL" id="PIZ45954.1"/>
    </source>
</evidence>
<name>A0A2M7THZ7_UNCKA</name>
<dbReference type="Pfam" id="PF01225">
    <property type="entry name" value="Mur_ligase"/>
    <property type="match status" value="1"/>
</dbReference>
<evidence type="ECO:0000256" key="1">
    <source>
        <dbReference type="ARBA" id="ARBA00022598"/>
    </source>
</evidence>
<keyword evidence="2" id="KW-0132">Cell division</keyword>
<evidence type="ECO:0000256" key="5">
    <source>
        <dbReference type="ARBA" id="ARBA00022960"/>
    </source>
</evidence>
<dbReference type="GO" id="GO:0051301">
    <property type="term" value="P:cell division"/>
    <property type="evidence" value="ECO:0007669"/>
    <property type="project" value="UniProtKB-KW"/>
</dbReference>
<dbReference type="InterPro" id="IPR013221">
    <property type="entry name" value="Mur_ligase_cen"/>
</dbReference>
<keyword evidence="1" id="KW-0436">Ligase</keyword>
<keyword evidence="8" id="KW-0961">Cell wall biogenesis/degradation</keyword>
<dbReference type="Gene3D" id="3.40.1190.10">
    <property type="entry name" value="Mur-like, catalytic domain"/>
    <property type="match status" value="1"/>
</dbReference>
<dbReference type="InterPro" id="IPR050061">
    <property type="entry name" value="MurCDEF_pg_biosynth"/>
</dbReference>
<dbReference type="SUPFAM" id="SSF53623">
    <property type="entry name" value="MurD-like peptide ligases, catalytic domain"/>
    <property type="match status" value="1"/>
</dbReference>
<gene>
    <name evidence="12" type="ORF">COY32_04485</name>
</gene>
<protein>
    <recommendedName>
        <fullName evidence="14">Mur ligase central domain-containing protein</fullName>
    </recommendedName>
</protein>
<dbReference type="Proteomes" id="UP000228920">
    <property type="component" value="Unassembled WGS sequence"/>
</dbReference>
<dbReference type="InterPro" id="IPR036615">
    <property type="entry name" value="Mur_ligase_C_dom_sf"/>
</dbReference>
<dbReference type="SUPFAM" id="SSF51984">
    <property type="entry name" value="MurCD N-terminal domain"/>
    <property type="match status" value="1"/>
</dbReference>
<evidence type="ECO:0000256" key="8">
    <source>
        <dbReference type="ARBA" id="ARBA00023316"/>
    </source>
</evidence>
<evidence type="ECO:0000313" key="13">
    <source>
        <dbReference type="Proteomes" id="UP000228920"/>
    </source>
</evidence>
<evidence type="ECO:0008006" key="14">
    <source>
        <dbReference type="Google" id="ProtNLM"/>
    </source>
</evidence>
<comment type="caution">
    <text evidence="12">The sequence shown here is derived from an EMBL/GenBank/DDBJ whole genome shotgun (WGS) entry which is preliminary data.</text>
</comment>
<reference evidence="13" key="1">
    <citation type="submission" date="2017-09" db="EMBL/GenBank/DDBJ databases">
        <title>Depth-based differentiation of microbial function through sediment-hosted aquifers and enrichment of novel symbionts in the deep terrestrial subsurface.</title>
        <authorList>
            <person name="Probst A.J."/>
            <person name="Ladd B."/>
            <person name="Jarett J.K."/>
            <person name="Geller-Mcgrath D.E."/>
            <person name="Sieber C.M.K."/>
            <person name="Emerson J.B."/>
            <person name="Anantharaman K."/>
            <person name="Thomas B.C."/>
            <person name="Malmstrom R."/>
            <person name="Stieglmeier M."/>
            <person name="Klingl A."/>
            <person name="Woyke T."/>
            <person name="Ryan C.M."/>
            <person name="Banfield J.F."/>
        </authorList>
    </citation>
    <scope>NUCLEOTIDE SEQUENCE [LARGE SCALE GENOMIC DNA]</scope>
</reference>
<dbReference type="InterPro" id="IPR036565">
    <property type="entry name" value="Mur-like_cat_sf"/>
</dbReference>
<accession>A0A2M7THZ7</accession>
<dbReference type="GO" id="GO:0005524">
    <property type="term" value="F:ATP binding"/>
    <property type="evidence" value="ECO:0007669"/>
    <property type="project" value="UniProtKB-KW"/>
</dbReference>
<keyword evidence="5" id="KW-0133">Cell shape</keyword>
<dbReference type="InterPro" id="IPR004101">
    <property type="entry name" value="Mur_ligase_C"/>
</dbReference>
<dbReference type="PANTHER" id="PTHR43445">
    <property type="entry name" value="UDP-N-ACETYLMURAMATE--L-ALANINE LIGASE-RELATED"/>
    <property type="match status" value="1"/>
</dbReference>
<evidence type="ECO:0000256" key="3">
    <source>
        <dbReference type="ARBA" id="ARBA00022741"/>
    </source>
</evidence>
<dbReference type="GO" id="GO:0071555">
    <property type="term" value="P:cell wall organization"/>
    <property type="evidence" value="ECO:0007669"/>
    <property type="project" value="UniProtKB-KW"/>
</dbReference>
<dbReference type="GO" id="GO:0009252">
    <property type="term" value="P:peptidoglycan biosynthetic process"/>
    <property type="evidence" value="ECO:0007669"/>
    <property type="project" value="UniProtKB-KW"/>
</dbReference>
<feature type="domain" description="Mur ligase central" evidence="11">
    <location>
        <begin position="181"/>
        <end position="260"/>
    </location>
</feature>
<evidence type="ECO:0000256" key="4">
    <source>
        <dbReference type="ARBA" id="ARBA00022840"/>
    </source>
</evidence>
<evidence type="ECO:0000256" key="2">
    <source>
        <dbReference type="ARBA" id="ARBA00022618"/>
    </source>
</evidence>
<evidence type="ECO:0000256" key="7">
    <source>
        <dbReference type="ARBA" id="ARBA00023306"/>
    </source>
</evidence>
<evidence type="ECO:0000256" key="6">
    <source>
        <dbReference type="ARBA" id="ARBA00022984"/>
    </source>
</evidence>
<dbReference type="Pfam" id="PF02875">
    <property type="entry name" value="Mur_ligase_C"/>
    <property type="match status" value="1"/>
</dbReference>
<dbReference type="EMBL" id="PFNL01000117">
    <property type="protein sequence ID" value="PIZ45954.1"/>
    <property type="molecule type" value="Genomic_DNA"/>
</dbReference>
<evidence type="ECO:0000259" key="10">
    <source>
        <dbReference type="Pfam" id="PF02875"/>
    </source>
</evidence>
<feature type="domain" description="Mur ligase N-terminal catalytic" evidence="9">
    <location>
        <begin position="2"/>
        <end position="100"/>
    </location>
</feature>
<feature type="domain" description="Mur ligase C-terminal" evidence="10">
    <location>
        <begin position="303"/>
        <end position="417"/>
    </location>
</feature>
<dbReference type="Pfam" id="PF08245">
    <property type="entry name" value="Mur_ligase_M"/>
    <property type="match status" value="1"/>
</dbReference>
<evidence type="ECO:0000259" key="11">
    <source>
        <dbReference type="Pfam" id="PF08245"/>
    </source>
</evidence>
<dbReference type="PANTHER" id="PTHR43445:SF5">
    <property type="entry name" value="UDP-N-ACETYLMURAMATE--L-ALANYL-GAMMA-D-GLUTAMYL-MESO-2,6-DIAMINOHEPTANDIOATE LIGASE"/>
    <property type="match status" value="1"/>
</dbReference>
<keyword evidence="7" id="KW-0131">Cell cycle</keyword>